<keyword evidence="2" id="KW-0472">Membrane</keyword>
<feature type="region of interest" description="Disordered" evidence="1">
    <location>
        <begin position="145"/>
        <end position="181"/>
    </location>
</feature>
<feature type="region of interest" description="Disordered" evidence="1">
    <location>
        <begin position="219"/>
        <end position="310"/>
    </location>
</feature>
<sequence length="310" mass="32006">MSPAPAATASTAATTTFVASGYSTGDNFQGWYLQTTPEPIVCGSTETFYTSSTYGACYNPSSSVPMPTGCDGATLLYEDSLQAGCPTFYSCSAYKIFPTEGSDAEEAILKYGCLVNWGADSIYRSLPARFASSTAAPEVTATASISATTDTSTHHTATSTSTGSAANSTSNSDSASSGSDSGLSSGEIAGIVVGCVALIAIILLLVFRKKVMALFKKDSPAEDKGPGWSEGSLPPQTQPASQTDSALPASEMSADYRPVHEIGSSPPAHSESQEGSTWKASEMSTEYNSVHEIGSSQHTATRAAVVHELS</sequence>
<feature type="compositionally biased region" description="Polar residues" evidence="1">
    <location>
        <begin position="234"/>
        <end position="245"/>
    </location>
</feature>
<evidence type="ECO:0000256" key="2">
    <source>
        <dbReference type="SAM" id="Phobius"/>
    </source>
</evidence>
<accession>A0A9W9VXZ9</accession>
<comment type="caution">
    <text evidence="3">The sequence shown here is derived from an EMBL/GenBank/DDBJ whole genome shotgun (WGS) entry which is preliminary data.</text>
</comment>
<dbReference type="RefSeq" id="XP_056487127.1">
    <property type="nucleotide sequence ID" value="XM_056631576.1"/>
</dbReference>
<reference evidence="3" key="1">
    <citation type="submission" date="2022-12" db="EMBL/GenBank/DDBJ databases">
        <authorList>
            <person name="Petersen C."/>
        </authorList>
    </citation>
    <scope>NUCLEOTIDE SEQUENCE</scope>
    <source>
        <strain evidence="3">IBT 29677</strain>
    </source>
</reference>
<dbReference type="PANTHER" id="PTHR16861:SF4">
    <property type="entry name" value="SH3 DOMAIN PROTEIN (AFU_ORTHOLOGUE AFUA_1G13610)"/>
    <property type="match status" value="1"/>
</dbReference>
<dbReference type="OrthoDB" id="4365699at2759"/>
<keyword evidence="2" id="KW-1133">Transmembrane helix</keyword>
<proteinExistence type="predicted"/>
<protein>
    <submittedName>
        <fullName evidence="3">Uncharacterized protein</fullName>
    </submittedName>
</protein>
<organism evidence="3 4">
    <name type="scientific">Penicillium cosmopolitanum</name>
    <dbReference type="NCBI Taxonomy" id="1131564"/>
    <lineage>
        <taxon>Eukaryota</taxon>
        <taxon>Fungi</taxon>
        <taxon>Dikarya</taxon>
        <taxon>Ascomycota</taxon>
        <taxon>Pezizomycotina</taxon>
        <taxon>Eurotiomycetes</taxon>
        <taxon>Eurotiomycetidae</taxon>
        <taxon>Eurotiales</taxon>
        <taxon>Aspergillaceae</taxon>
        <taxon>Penicillium</taxon>
    </lineage>
</organism>
<evidence type="ECO:0000313" key="3">
    <source>
        <dbReference type="EMBL" id="KAJ5391449.1"/>
    </source>
</evidence>
<dbReference type="EMBL" id="JAPZBU010000008">
    <property type="protein sequence ID" value="KAJ5391449.1"/>
    <property type="molecule type" value="Genomic_DNA"/>
</dbReference>
<evidence type="ECO:0000256" key="1">
    <source>
        <dbReference type="SAM" id="MobiDB-lite"/>
    </source>
</evidence>
<feature type="transmembrane region" description="Helical" evidence="2">
    <location>
        <begin position="188"/>
        <end position="207"/>
    </location>
</feature>
<dbReference type="GeneID" id="81370556"/>
<feature type="compositionally biased region" description="Polar residues" evidence="1">
    <location>
        <begin position="273"/>
        <end position="300"/>
    </location>
</feature>
<gene>
    <name evidence="3" type="ORF">N7509_006939</name>
</gene>
<dbReference type="AlphaFoldDB" id="A0A9W9VXZ9"/>
<dbReference type="PANTHER" id="PTHR16861">
    <property type="entry name" value="GLYCOPROTEIN 38"/>
    <property type="match status" value="1"/>
</dbReference>
<reference evidence="3" key="2">
    <citation type="journal article" date="2023" name="IMA Fungus">
        <title>Comparative genomic study of the Penicillium genus elucidates a diverse pangenome and 15 lateral gene transfer events.</title>
        <authorList>
            <person name="Petersen C."/>
            <person name="Sorensen T."/>
            <person name="Nielsen M.R."/>
            <person name="Sondergaard T.E."/>
            <person name="Sorensen J.L."/>
            <person name="Fitzpatrick D.A."/>
            <person name="Frisvad J.C."/>
            <person name="Nielsen K.L."/>
        </authorList>
    </citation>
    <scope>NUCLEOTIDE SEQUENCE</scope>
    <source>
        <strain evidence="3">IBT 29677</strain>
    </source>
</reference>
<name>A0A9W9VXZ9_9EURO</name>
<evidence type="ECO:0000313" key="4">
    <source>
        <dbReference type="Proteomes" id="UP001147747"/>
    </source>
</evidence>
<dbReference type="Proteomes" id="UP001147747">
    <property type="component" value="Unassembled WGS sequence"/>
</dbReference>
<keyword evidence="2" id="KW-0812">Transmembrane</keyword>
<keyword evidence="4" id="KW-1185">Reference proteome</keyword>